<name>A0A0E9NR90_SAICN</name>
<reference evidence="3 4" key="3">
    <citation type="journal article" date="2015" name="Genome Announc.">
        <title>Draft Genome Sequence of the Archiascomycetous Yeast Saitoella complicata.</title>
        <authorList>
            <person name="Yamauchi K."/>
            <person name="Kondo S."/>
            <person name="Hamamoto M."/>
            <person name="Takahashi Y."/>
            <person name="Ogura Y."/>
            <person name="Hayashi T."/>
            <person name="Nishida H."/>
        </authorList>
    </citation>
    <scope>NUCLEOTIDE SEQUENCE [LARGE SCALE GENOMIC DNA]</scope>
    <source>
        <strain evidence="3 4">NRRL Y-17804</strain>
    </source>
</reference>
<comment type="caution">
    <text evidence="3">The sequence shown here is derived from an EMBL/GenBank/DDBJ whole genome shotgun (WGS) entry which is preliminary data.</text>
</comment>
<evidence type="ECO:0000313" key="4">
    <source>
        <dbReference type="Proteomes" id="UP000033140"/>
    </source>
</evidence>
<dbReference type="OMA" id="VIFIDQH"/>
<organism evidence="3 4">
    <name type="scientific">Saitoella complicata (strain BCRC 22490 / CBS 7301 / JCM 7358 / NBRC 10748 / NRRL Y-17804)</name>
    <dbReference type="NCBI Taxonomy" id="698492"/>
    <lineage>
        <taxon>Eukaryota</taxon>
        <taxon>Fungi</taxon>
        <taxon>Dikarya</taxon>
        <taxon>Ascomycota</taxon>
        <taxon>Taphrinomycotina</taxon>
        <taxon>Taphrinomycotina incertae sedis</taxon>
        <taxon>Saitoella</taxon>
    </lineage>
</organism>
<feature type="compositionally biased region" description="Basic and acidic residues" evidence="1">
    <location>
        <begin position="53"/>
        <end position="64"/>
    </location>
</feature>
<feature type="domain" description="Hypervirulence associated protein TUDOR" evidence="2">
    <location>
        <begin position="15"/>
        <end position="69"/>
    </location>
</feature>
<feature type="region of interest" description="Disordered" evidence="1">
    <location>
        <begin position="1"/>
        <end position="79"/>
    </location>
</feature>
<proteinExistence type="predicted"/>
<dbReference type="Pfam" id="PF11160">
    <property type="entry name" value="Hva1_TUDOR"/>
    <property type="match status" value="1"/>
</dbReference>
<evidence type="ECO:0000259" key="2">
    <source>
        <dbReference type="Pfam" id="PF11160"/>
    </source>
</evidence>
<dbReference type="OrthoDB" id="2138648at2759"/>
<dbReference type="Proteomes" id="UP000033140">
    <property type="component" value="Unassembled WGS sequence"/>
</dbReference>
<dbReference type="EMBL" id="BACD03000062">
    <property type="protein sequence ID" value="GAO52206.1"/>
    <property type="molecule type" value="Genomic_DNA"/>
</dbReference>
<feature type="compositionally biased region" description="Basic and acidic residues" evidence="1">
    <location>
        <begin position="1"/>
        <end position="11"/>
    </location>
</feature>
<reference evidence="3 4" key="1">
    <citation type="journal article" date="2011" name="J. Gen. Appl. Microbiol.">
        <title>Draft genome sequencing of the enigmatic yeast Saitoella complicata.</title>
        <authorList>
            <person name="Nishida H."/>
            <person name="Hamamoto M."/>
            <person name="Sugiyama J."/>
        </authorList>
    </citation>
    <scope>NUCLEOTIDE SEQUENCE [LARGE SCALE GENOMIC DNA]</scope>
    <source>
        <strain evidence="3 4">NRRL Y-17804</strain>
    </source>
</reference>
<accession>A0A0E9NR90</accession>
<dbReference type="RefSeq" id="XP_019020837.1">
    <property type="nucleotide sequence ID" value="XM_019168192.1"/>
</dbReference>
<dbReference type="InterPro" id="IPR021331">
    <property type="entry name" value="Hva1_TUDOR"/>
</dbReference>
<reference evidence="3 4" key="2">
    <citation type="journal article" date="2014" name="J. Gen. Appl. Microbiol.">
        <title>The early diverging ascomycetous budding yeast Saitoella complicata has three histone deacetylases belonging to the Clr6, Hos2, and Rpd3 lineages.</title>
        <authorList>
            <person name="Nishida H."/>
            <person name="Matsumoto T."/>
            <person name="Kondo S."/>
            <person name="Hamamoto M."/>
            <person name="Yoshikawa H."/>
        </authorList>
    </citation>
    <scope>NUCLEOTIDE SEQUENCE [LARGE SCALE GENOMIC DNA]</scope>
    <source>
        <strain evidence="3 4">NRRL Y-17804</strain>
    </source>
</reference>
<evidence type="ECO:0000313" key="3">
    <source>
        <dbReference type="EMBL" id="GAO52206.1"/>
    </source>
</evidence>
<sequence length="79" mass="8578">MSSFTDKHGQEIDMGDTVSAKARGGKHAGEVIDLVSTKGEAEERGVKIPPKVILRDQHGHEKAHNPGTLIHGDDPRKEE</sequence>
<keyword evidence="4" id="KW-1185">Reference proteome</keyword>
<gene>
    <name evidence="3" type="ORF">G7K_6289-t1</name>
</gene>
<dbReference type="STRING" id="698492.A0A0E9NR90"/>
<evidence type="ECO:0000256" key="1">
    <source>
        <dbReference type="SAM" id="MobiDB-lite"/>
    </source>
</evidence>
<dbReference type="AlphaFoldDB" id="A0A0E9NR90"/>
<protein>
    <recommendedName>
        <fullName evidence="2">Hypervirulence associated protein TUDOR domain-containing protein</fullName>
    </recommendedName>
</protein>
<dbReference type="Gene3D" id="2.30.30.1060">
    <property type="match status" value="1"/>
</dbReference>